<accession>A0A450U7I2</accession>
<proteinExistence type="predicted"/>
<sequence>MRCCYRRRVGWRICDFGDFAVILWGDMTARNHEITWPFGKAIFWGHFGALVYIADSNKMERKMSDSFLLFEGVRLLCGFFI</sequence>
<protein>
    <submittedName>
        <fullName evidence="1">Uncharacterized protein</fullName>
    </submittedName>
</protein>
<name>A0A450U7I2_9GAMM</name>
<gene>
    <name evidence="1" type="ORF">BECKLFY1418A_GA0070994_100230</name>
</gene>
<dbReference type="EMBL" id="CAADFH010000002">
    <property type="protein sequence ID" value="VFJ87713.1"/>
    <property type="molecule type" value="Genomic_DNA"/>
</dbReference>
<reference evidence="1" key="1">
    <citation type="submission" date="2019-02" db="EMBL/GenBank/DDBJ databases">
        <authorList>
            <person name="Gruber-Vodicka R. H."/>
            <person name="Seah K. B. B."/>
        </authorList>
    </citation>
    <scope>NUCLEOTIDE SEQUENCE</scope>
    <source>
        <strain evidence="1">BECK_M6</strain>
    </source>
</reference>
<evidence type="ECO:0000313" key="1">
    <source>
        <dbReference type="EMBL" id="VFJ87713.1"/>
    </source>
</evidence>
<dbReference type="AlphaFoldDB" id="A0A450U7I2"/>
<organism evidence="1">
    <name type="scientific">Candidatus Kentrum sp. LFY</name>
    <dbReference type="NCBI Taxonomy" id="2126342"/>
    <lineage>
        <taxon>Bacteria</taxon>
        <taxon>Pseudomonadati</taxon>
        <taxon>Pseudomonadota</taxon>
        <taxon>Gammaproteobacteria</taxon>
        <taxon>Candidatus Kentrum</taxon>
    </lineage>
</organism>